<reference evidence="2 3" key="1">
    <citation type="submission" date="2018-08" db="EMBL/GenBank/DDBJ databases">
        <title>Isolation, diversity and antifungal activity of Actinobacteria from cow dung.</title>
        <authorList>
            <person name="Ling L."/>
        </authorList>
    </citation>
    <scope>NUCLEOTIDE SEQUENCE [LARGE SCALE GENOMIC DNA]</scope>
    <source>
        <strain evidence="2 3">NEAU-LLE</strain>
    </source>
</reference>
<dbReference type="RefSeq" id="WP_116242802.1">
    <property type="nucleotide sequence ID" value="NZ_QUAB01000045.1"/>
</dbReference>
<comment type="caution">
    <text evidence="2">The sequence shown here is derived from an EMBL/GenBank/DDBJ whole genome shotgun (WGS) entry which is preliminary data.</text>
</comment>
<evidence type="ECO:0008006" key="4">
    <source>
        <dbReference type="Google" id="ProtNLM"/>
    </source>
</evidence>
<keyword evidence="3" id="KW-1185">Reference proteome</keyword>
<accession>A0A371NRQ2</accession>
<evidence type="ECO:0000313" key="3">
    <source>
        <dbReference type="Proteomes" id="UP000262172"/>
    </source>
</evidence>
<proteinExistence type="predicted"/>
<feature type="region of interest" description="Disordered" evidence="1">
    <location>
        <begin position="32"/>
        <end position="68"/>
    </location>
</feature>
<feature type="compositionally biased region" description="Acidic residues" evidence="1">
    <location>
        <begin position="32"/>
        <end position="54"/>
    </location>
</feature>
<name>A0A371NRQ2_9MICO</name>
<gene>
    <name evidence="2" type="ORF">DY023_13250</name>
</gene>
<dbReference type="Proteomes" id="UP000262172">
    <property type="component" value="Unassembled WGS sequence"/>
</dbReference>
<dbReference type="EMBL" id="QUAB01000045">
    <property type="protein sequence ID" value="REJ04864.1"/>
    <property type="molecule type" value="Genomic_DNA"/>
</dbReference>
<organism evidence="2 3">
    <name type="scientific">Microbacterium bovistercoris</name>
    <dbReference type="NCBI Taxonomy" id="2293570"/>
    <lineage>
        <taxon>Bacteria</taxon>
        <taxon>Bacillati</taxon>
        <taxon>Actinomycetota</taxon>
        <taxon>Actinomycetes</taxon>
        <taxon>Micrococcales</taxon>
        <taxon>Microbacteriaceae</taxon>
        <taxon>Microbacterium</taxon>
    </lineage>
</organism>
<dbReference type="AlphaFoldDB" id="A0A371NRQ2"/>
<protein>
    <recommendedName>
        <fullName evidence="4">DUF2004 domain-containing protein</fullName>
    </recommendedName>
</protein>
<evidence type="ECO:0000313" key="2">
    <source>
        <dbReference type="EMBL" id="REJ04864.1"/>
    </source>
</evidence>
<sequence length="163" mass="17795">MIELDEIDTDEDGALTAMADLPGGRRVTVQYDFDDDFDLDEEDDDLDDQDDDDGGGGVDPENLPDLDEMQSTAEHALARLTEEILNGIERDVVRALAEAAAEDDESDLDDLLADLADDITLDGVVVFGDGGVTLLYVATDNFPDMTVYCLLDDDLEIDDLMVE</sequence>
<evidence type="ECO:0000256" key="1">
    <source>
        <dbReference type="SAM" id="MobiDB-lite"/>
    </source>
</evidence>
<dbReference type="OrthoDB" id="5081606at2"/>